<proteinExistence type="predicted"/>
<dbReference type="GO" id="GO:0003676">
    <property type="term" value="F:nucleic acid binding"/>
    <property type="evidence" value="ECO:0007669"/>
    <property type="project" value="InterPro"/>
</dbReference>
<name>A0AAV5G6U6_CORAM</name>
<evidence type="ECO:0000313" key="2">
    <source>
        <dbReference type="Proteomes" id="UP001054925"/>
    </source>
</evidence>
<protein>
    <recommendedName>
        <fullName evidence="3">Exonuclease domain-containing protein</fullName>
    </recommendedName>
</protein>
<dbReference type="RefSeq" id="WP_236163597.1">
    <property type="nucleotide sequence ID" value="NZ_BQKK01000001.1"/>
</dbReference>
<dbReference type="EMBL" id="BQKK01000001">
    <property type="protein sequence ID" value="GJN42057.1"/>
    <property type="molecule type" value="Genomic_DNA"/>
</dbReference>
<dbReference type="InterPro" id="IPR036397">
    <property type="entry name" value="RNaseH_sf"/>
</dbReference>
<dbReference type="Gene3D" id="3.30.420.10">
    <property type="entry name" value="Ribonuclease H-like superfamily/Ribonuclease H"/>
    <property type="match status" value="1"/>
</dbReference>
<sequence length="766" mass="85984">MVAHGADFEHRFLRQEFGRLGVVWPSYGNWIIDTKDLSRQFLNTSSVHEALDIAGIFNVRPHSALSDAMATAKFLQWLMQQDFDITCNPQVLCIFPSGLPGPEAEFSRSSGLDTNDQRRLLRLVNTIPRYSTPSLQYYRDILCEAIADRELDAEELDRLRSAARTEEIKDIDIQSLHRKVVRQLTIETILHSVDLPGDLDALKLVASQLDVDSKVIEELVDPIASHPRDFSIELSSGDHIALAGSMVLPREEWLHRAASSGLVVGQVTDKTKMLVASNLQSLGTKAQSARYYDVPIATESEFAEILSSHVDVDTSPDFPTEGNSSLIEKVRMRRVFPWFNAHEQTLLTPSEIAQAWLDKHSAVNLQEISPYLDSSSTLDIDREGERIMQEIGERFPNVLHVSVNQISQLPGVGVLNLHSIVLSAVLAALDASEQPPDGAPRCDLVSQALSHENAETADASTNQREELDAHAAKVVHAKYRQLSLGLGWIALKNDQIPTADTISLPSEISSSFDEVMHLFQDYPPLLMVFEEAAQELVNAAKDDERKIAIITRHWIGDDDLDSIGLEFGCTQTQMRELETQLRHDFNHNRQFYDAVLTKIERFIGKAIPFHELAERFPYLMSTADPLGTTYGKLFTAIDGFWVIRNGWALSPGFEADILQILEEEKDEYGVACRQDIAARAGISEHLLNQYLFQELRQKVTPFEDYFIIDTHSHSARAVAVLSIVDEPLTIEEIQARLGSIHIGRAREQYAADPRLIQVSDNRWALK</sequence>
<dbReference type="Proteomes" id="UP001054925">
    <property type="component" value="Unassembled WGS sequence"/>
</dbReference>
<comment type="caution">
    <text evidence="1">The sequence shown here is derived from an EMBL/GenBank/DDBJ whole genome shotgun (WGS) entry which is preliminary data.</text>
</comment>
<accession>A0AAV5G6U6</accession>
<organism evidence="1 2">
    <name type="scientific">Corynebacterium ammoniagenes</name>
    <name type="common">Brevibacterium ammoniagenes</name>
    <dbReference type="NCBI Taxonomy" id="1697"/>
    <lineage>
        <taxon>Bacteria</taxon>
        <taxon>Bacillati</taxon>
        <taxon>Actinomycetota</taxon>
        <taxon>Actinomycetes</taxon>
        <taxon>Mycobacteriales</taxon>
        <taxon>Corynebacteriaceae</taxon>
        <taxon>Corynebacterium</taxon>
    </lineage>
</organism>
<dbReference type="SUPFAM" id="SSF53098">
    <property type="entry name" value="Ribonuclease H-like"/>
    <property type="match status" value="1"/>
</dbReference>
<dbReference type="InterPro" id="IPR036420">
    <property type="entry name" value="BRCT_dom_sf"/>
</dbReference>
<gene>
    <name evidence="1" type="ORF">CAT723_05360</name>
</gene>
<reference evidence="1" key="1">
    <citation type="submission" date="2021-12" db="EMBL/GenBank/DDBJ databases">
        <title>Draft genome sequence of Corynebacterium ammoniagenes strain T-723.</title>
        <authorList>
            <person name="Matsuzawa M."/>
            <person name="Hiratani M."/>
            <person name="Abe I."/>
            <person name="Tsuji Y."/>
            <person name="Nakamura J."/>
        </authorList>
    </citation>
    <scope>NUCLEOTIDE SEQUENCE</scope>
    <source>
        <strain evidence="1">T-723</strain>
    </source>
</reference>
<dbReference type="Gene3D" id="3.40.50.10190">
    <property type="entry name" value="BRCT domain"/>
    <property type="match status" value="1"/>
</dbReference>
<dbReference type="InterPro" id="IPR012337">
    <property type="entry name" value="RNaseH-like_sf"/>
</dbReference>
<evidence type="ECO:0008006" key="3">
    <source>
        <dbReference type="Google" id="ProtNLM"/>
    </source>
</evidence>
<dbReference type="AlphaFoldDB" id="A0AAV5G6U6"/>
<evidence type="ECO:0000313" key="1">
    <source>
        <dbReference type="EMBL" id="GJN42057.1"/>
    </source>
</evidence>